<sequence>MLSAIAPPWSRPVAASVRFQRWELPAPSVAVPGLFVALGLLWLLWSVLRGWAGPSAVSSVLPPHVAWWTPLRPPHVVSPTA</sequence>
<evidence type="ECO:0000256" key="1">
    <source>
        <dbReference type="SAM" id="Phobius"/>
    </source>
</evidence>
<accession>A0A0A8YNP6</accession>
<keyword evidence="1" id="KW-1133">Transmembrane helix</keyword>
<keyword evidence="1" id="KW-0812">Transmembrane</keyword>
<protein>
    <submittedName>
        <fullName evidence="2">Uncharacterized protein</fullName>
    </submittedName>
</protein>
<proteinExistence type="predicted"/>
<name>A0A0A8YNP6_ARUDO</name>
<dbReference type="EMBL" id="GBRH01273543">
    <property type="protein sequence ID" value="JAD24352.1"/>
    <property type="molecule type" value="Transcribed_RNA"/>
</dbReference>
<feature type="transmembrane region" description="Helical" evidence="1">
    <location>
        <begin position="29"/>
        <end position="48"/>
    </location>
</feature>
<reference evidence="2" key="1">
    <citation type="submission" date="2014-09" db="EMBL/GenBank/DDBJ databases">
        <authorList>
            <person name="Magalhaes I.L.F."/>
            <person name="Oliveira U."/>
            <person name="Santos F.R."/>
            <person name="Vidigal T.H.D.A."/>
            <person name="Brescovit A.D."/>
            <person name="Santos A.J."/>
        </authorList>
    </citation>
    <scope>NUCLEOTIDE SEQUENCE</scope>
    <source>
        <tissue evidence="2">Shoot tissue taken approximately 20 cm above the soil surface</tissue>
    </source>
</reference>
<evidence type="ECO:0000313" key="2">
    <source>
        <dbReference type="EMBL" id="JAD24352.1"/>
    </source>
</evidence>
<reference evidence="2" key="2">
    <citation type="journal article" date="2015" name="Data Brief">
        <title>Shoot transcriptome of the giant reed, Arundo donax.</title>
        <authorList>
            <person name="Barrero R.A."/>
            <person name="Guerrero F.D."/>
            <person name="Moolhuijzen P."/>
            <person name="Goolsby J.A."/>
            <person name="Tidwell J."/>
            <person name="Bellgard S.E."/>
            <person name="Bellgard M.I."/>
        </authorList>
    </citation>
    <scope>NUCLEOTIDE SEQUENCE</scope>
    <source>
        <tissue evidence="2">Shoot tissue taken approximately 20 cm above the soil surface</tissue>
    </source>
</reference>
<keyword evidence="1" id="KW-0472">Membrane</keyword>
<dbReference type="AlphaFoldDB" id="A0A0A8YNP6"/>
<organism evidence="2">
    <name type="scientific">Arundo donax</name>
    <name type="common">Giant reed</name>
    <name type="synonym">Donax arundinaceus</name>
    <dbReference type="NCBI Taxonomy" id="35708"/>
    <lineage>
        <taxon>Eukaryota</taxon>
        <taxon>Viridiplantae</taxon>
        <taxon>Streptophyta</taxon>
        <taxon>Embryophyta</taxon>
        <taxon>Tracheophyta</taxon>
        <taxon>Spermatophyta</taxon>
        <taxon>Magnoliopsida</taxon>
        <taxon>Liliopsida</taxon>
        <taxon>Poales</taxon>
        <taxon>Poaceae</taxon>
        <taxon>PACMAD clade</taxon>
        <taxon>Arundinoideae</taxon>
        <taxon>Arundineae</taxon>
        <taxon>Arundo</taxon>
    </lineage>
</organism>